<evidence type="ECO:0000313" key="1">
    <source>
        <dbReference type="EMBL" id="KAG5606086.1"/>
    </source>
</evidence>
<dbReference type="EMBL" id="JACXVP010000005">
    <property type="protein sequence ID" value="KAG5606086.1"/>
    <property type="molecule type" value="Genomic_DNA"/>
</dbReference>
<dbReference type="Proteomes" id="UP000824120">
    <property type="component" value="Chromosome 5"/>
</dbReference>
<evidence type="ECO:0000313" key="2">
    <source>
        <dbReference type="Proteomes" id="UP000824120"/>
    </source>
</evidence>
<gene>
    <name evidence="1" type="ORF">H5410_027578</name>
</gene>
<proteinExistence type="predicted"/>
<dbReference type="AlphaFoldDB" id="A0A9J5Z4V4"/>
<protein>
    <submittedName>
        <fullName evidence="1">Uncharacterized protein</fullName>
    </submittedName>
</protein>
<accession>A0A9J5Z4V4</accession>
<comment type="caution">
    <text evidence="1">The sequence shown here is derived from an EMBL/GenBank/DDBJ whole genome shotgun (WGS) entry which is preliminary data.</text>
</comment>
<name>A0A9J5Z4V4_SOLCO</name>
<organism evidence="1 2">
    <name type="scientific">Solanum commersonii</name>
    <name type="common">Commerson's wild potato</name>
    <name type="synonym">Commerson's nightshade</name>
    <dbReference type="NCBI Taxonomy" id="4109"/>
    <lineage>
        <taxon>Eukaryota</taxon>
        <taxon>Viridiplantae</taxon>
        <taxon>Streptophyta</taxon>
        <taxon>Embryophyta</taxon>
        <taxon>Tracheophyta</taxon>
        <taxon>Spermatophyta</taxon>
        <taxon>Magnoliopsida</taxon>
        <taxon>eudicotyledons</taxon>
        <taxon>Gunneridae</taxon>
        <taxon>Pentapetalae</taxon>
        <taxon>asterids</taxon>
        <taxon>lamiids</taxon>
        <taxon>Solanales</taxon>
        <taxon>Solanaceae</taxon>
        <taxon>Solanoideae</taxon>
        <taxon>Solaneae</taxon>
        <taxon>Solanum</taxon>
    </lineage>
</organism>
<keyword evidence="2" id="KW-1185">Reference proteome</keyword>
<reference evidence="1 2" key="1">
    <citation type="submission" date="2020-09" db="EMBL/GenBank/DDBJ databases">
        <title>De no assembly of potato wild relative species, Solanum commersonii.</title>
        <authorList>
            <person name="Cho K."/>
        </authorList>
    </citation>
    <scope>NUCLEOTIDE SEQUENCE [LARGE SCALE GENOMIC DNA]</scope>
    <source>
        <strain evidence="1">LZ3.2</strain>
        <tissue evidence="1">Leaf</tissue>
    </source>
</reference>
<sequence>MNIANSGRELVRIQKIISPDCDKLIHRNLFTGNDSTNQGLQHTQKSSDSTALIASSDEAISGEAGANSSEMRLQIRSNTHQFYGDLTTGVCLPSEEVHPTEISSRIADQITGDMNSGEQVVEGDEDDTGGNCLVDEEVHLTNITTNLAQEHNQNKIQKNFINSTANPQIELEELDCSVEEQQQRIYFQYQARPNGQKQDHNDVGKQ</sequence>